<evidence type="ECO:0000313" key="11">
    <source>
        <dbReference type="EMBL" id="SUP43693.1"/>
    </source>
</evidence>
<dbReference type="GO" id="GO:0016787">
    <property type="term" value="F:hydrolase activity"/>
    <property type="evidence" value="ECO:0007669"/>
    <property type="project" value="UniProtKB-KW"/>
</dbReference>
<dbReference type="PANTHER" id="PTHR34353:SF2">
    <property type="entry name" value="CRISPR-ASSOCIATED ENDONUCLEASE CAS1 1"/>
    <property type="match status" value="1"/>
</dbReference>
<sequence length="343" mass="39352">MKVLQNTLYIMTPDIYLATAGENVVLKKEGEILGRYPLHNIQDIVTFAYSGISPKLLERCMEQGIGIAFMTSHGRLISRMQGRSQGNILLRREQYRLCDDAERALVVAKHVITAKIYNEKWTLERYIRQYSERLDTNHLKSISNTLTAYSKQCMSATNMSHLRGIEGVAQSEYFSVFDDMILNQKEAFQFTTRSRRPPLDRANALLSFMYSVLANDVASALESVGLDAYAGVMHVDRPGRISFALDLLEELRSPLVDRFVLSIINRKVINDKDFSEESNGAVLMNDEARRTVIAKWQERKKETLVHPFLEEKIPWGLVPFVQALLYARFLRGDLDAYPPFMWK</sequence>
<evidence type="ECO:0000256" key="1">
    <source>
        <dbReference type="ARBA" id="ARBA00022722"/>
    </source>
</evidence>
<dbReference type="AlphaFoldDB" id="A0A380NL19"/>
<dbReference type="InterPro" id="IPR002729">
    <property type="entry name" value="CRISPR-assoc_Cas1"/>
</dbReference>
<dbReference type="NCBIfam" id="TIGR00287">
    <property type="entry name" value="cas1"/>
    <property type="match status" value="1"/>
</dbReference>
<feature type="binding site" evidence="10">
    <location>
        <position position="166"/>
    </location>
    <ligand>
        <name>Mn(2+)</name>
        <dbReference type="ChEBI" id="CHEBI:29035"/>
    </ligand>
</feature>
<dbReference type="OrthoDB" id="9803119at2"/>
<feature type="binding site" evidence="10">
    <location>
        <position position="234"/>
    </location>
    <ligand>
        <name>Mn(2+)</name>
        <dbReference type="ChEBI" id="CHEBI:29035"/>
    </ligand>
</feature>
<dbReference type="GO" id="GO:0051607">
    <property type="term" value="P:defense response to virus"/>
    <property type="evidence" value="ECO:0007669"/>
    <property type="project" value="UniProtKB-UniRule"/>
</dbReference>
<dbReference type="PANTHER" id="PTHR34353">
    <property type="entry name" value="CRISPR-ASSOCIATED ENDONUCLEASE CAS1 1"/>
    <property type="match status" value="1"/>
</dbReference>
<dbReference type="Gene3D" id="3.100.10.20">
    <property type="entry name" value="CRISPR-associated endonuclease Cas1, N-terminal domain"/>
    <property type="match status" value="1"/>
</dbReference>
<evidence type="ECO:0000256" key="2">
    <source>
        <dbReference type="ARBA" id="ARBA00022723"/>
    </source>
</evidence>
<evidence type="ECO:0000256" key="5">
    <source>
        <dbReference type="ARBA" id="ARBA00022842"/>
    </source>
</evidence>
<dbReference type="RefSeq" id="WP_115310446.1">
    <property type="nucleotide sequence ID" value="NZ_UHIO01000001.1"/>
</dbReference>
<dbReference type="Proteomes" id="UP000255367">
    <property type="component" value="Unassembled WGS sequence"/>
</dbReference>
<keyword evidence="1 10" id="KW-0540">Nuclease</keyword>
<dbReference type="InterPro" id="IPR042211">
    <property type="entry name" value="CRISPR-assoc_Cas1_N"/>
</dbReference>
<proteinExistence type="inferred from homology"/>
<keyword evidence="8 10" id="KW-0464">Manganese</keyword>
<dbReference type="InterPro" id="IPR042206">
    <property type="entry name" value="CRISPR-assoc_Cas1_C"/>
</dbReference>
<keyword evidence="7 10" id="KW-0238">DNA-binding</keyword>
<evidence type="ECO:0000256" key="9">
    <source>
        <dbReference type="ARBA" id="ARBA00038592"/>
    </source>
</evidence>
<evidence type="ECO:0000256" key="8">
    <source>
        <dbReference type="ARBA" id="ARBA00023211"/>
    </source>
</evidence>
<dbReference type="HAMAP" id="MF_01470">
    <property type="entry name" value="Cas1"/>
    <property type="match status" value="1"/>
</dbReference>
<organism evidence="11 12">
    <name type="scientific">Veillonella criceti</name>
    <dbReference type="NCBI Taxonomy" id="103891"/>
    <lineage>
        <taxon>Bacteria</taxon>
        <taxon>Bacillati</taxon>
        <taxon>Bacillota</taxon>
        <taxon>Negativicutes</taxon>
        <taxon>Veillonellales</taxon>
        <taxon>Veillonellaceae</taxon>
        <taxon>Veillonella</taxon>
    </lineage>
</organism>
<dbReference type="InterPro" id="IPR019856">
    <property type="entry name" value="CRISPR-assoc_Cas1_DVULG"/>
</dbReference>
<evidence type="ECO:0000313" key="12">
    <source>
        <dbReference type="Proteomes" id="UP000255367"/>
    </source>
</evidence>
<evidence type="ECO:0000256" key="3">
    <source>
        <dbReference type="ARBA" id="ARBA00022759"/>
    </source>
</evidence>
<comment type="cofactor">
    <cofactor evidence="10">
        <name>Mg(2+)</name>
        <dbReference type="ChEBI" id="CHEBI:18420"/>
    </cofactor>
    <cofactor evidence="10">
        <name>Mn(2+)</name>
        <dbReference type="ChEBI" id="CHEBI:29035"/>
    </cofactor>
</comment>
<dbReference type="Pfam" id="PF01867">
    <property type="entry name" value="Cas_Cas1"/>
    <property type="match status" value="1"/>
</dbReference>
<comment type="function">
    <text evidence="10">CRISPR (clustered regularly interspaced short palindromic repeat), is an adaptive immune system that provides protection against mobile genetic elements (viruses, transposable elements and conjugative plasmids). CRISPR clusters contain spacers, sequences complementary to antecedent mobile elements, and target invading nucleic acids. CRISPR clusters are transcribed and processed into CRISPR RNA (crRNA). Acts as a dsDNA endonuclease. Involved in the integration of spacer DNA into the CRISPR cassette.</text>
</comment>
<evidence type="ECO:0000256" key="6">
    <source>
        <dbReference type="ARBA" id="ARBA00023118"/>
    </source>
</evidence>
<dbReference type="EMBL" id="UHIO01000001">
    <property type="protein sequence ID" value="SUP43693.1"/>
    <property type="molecule type" value="Genomic_DNA"/>
</dbReference>
<evidence type="ECO:0000256" key="4">
    <source>
        <dbReference type="ARBA" id="ARBA00022801"/>
    </source>
</evidence>
<protein>
    <recommendedName>
        <fullName evidence="10">CRISPR-associated endonuclease Cas1</fullName>
        <ecNumber evidence="10">3.1.-.-</ecNumber>
    </recommendedName>
</protein>
<keyword evidence="5 10" id="KW-0460">Magnesium</keyword>
<keyword evidence="2 10" id="KW-0479">Metal-binding</keyword>
<evidence type="ECO:0000256" key="10">
    <source>
        <dbReference type="HAMAP-Rule" id="MF_01470"/>
    </source>
</evidence>
<evidence type="ECO:0000256" key="7">
    <source>
        <dbReference type="ARBA" id="ARBA00023125"/>
    </source>
</evidence>
<feature type="binding site" evidence="10">
    <location>
        <position position="249"/>
    </location>
    <ligand>
        <name>Mn(2+)</name>
        <dbReference type="ChEBI" id="CHEBI:29035"/>
    </ligand>
</feature>
<dbReference type="GO" id="GO:0004520">
    <property type="term" value="F:DNA endonuclease activity"/>
    <property type="evidence" value="ECO:0007669"/>
    <property type="project" value="InterPro"/>
</dbReference>
<keyword evidence="4 10" id="KW-0378">Hydrolase</keyword>
<dbReference type="NCBIfam" id="TIGR03640">
    <property type="entry name" value="cas1_DVULG"/>
    <property type="match status" value="1"/>
</dbReference>
<dbReference type="GO" id="GO:0046872">
    <property type="term" value="F:metal ion binding"/>
    <property type="evidence" value="ECO:0007669"/>
    <property type="project" value="UniProtKB-UniRule"/>
</dbReference>
<dbReference type="Gene3D" id="1.20.120.920">
    <property type="entry name" value="CRISPR-associated endonuclease Cas1, C-terminal domain"/>
    <property type="match status" value="1"/>
</dbReference>
<comment type="subunit">
    <text evidence="9 10">Homodimer, forms a heterotetramer with a Cas2 homodimer.</text>
</comment>
<keyword evidence="12" id="KW-1185">Reference proteome</keyword>
<dbReference type="EC" id="3.1.-.-" evidence="10"/>
<gene>
    <name evidence="10" type="primary">cas1</name>
    <name evidence="11" type="ORF">NCTC12020_01292</name>
</gene>
<name>A0A380NL19_9FIRM</name>
<keyword evidence="3 10" id="KW-0255">Endonuclease</keyword>
<comment type="similarity">
    <text evidence="10">Belongs to the CRISPR-associated endonuclease Cas1 family.</text>
</comment>
<accession>A0A380NL19</accession>
<keyword evidence="6 10" id="KW-0051">Antiviral defense</keyword>
<dbReference type="GO" id="GO:0003677">
    <property type="term" value="F:DNA binding"/>
    <property type="evidence" value="ECO:0007669"/>
    <property type="project" value="UniProtKB-KW"/>
</dbReference>
<dbReference type="GO" id="GO:0043571">
    <property type="term" value="P:maintenance of CRISPR repeat elements"/>
    <property type="evidence" value="ECO:0007669"/>
    <property type="project" value="UniProtKB-UniRule"/>
</dbReference>
<reference evidence="11 12" key="1">
    <citation type="submission" date="2018-06" db="EMBL/GenBank/DDBJ databases">
        <authorList>
            <consortium name="Pathogen Informatics"/>
            <person name="Doyle S."/>
        </authorList>
    </citation>
    <scope>NUCLEOTIDE SEQUENCE [LARGE SCALE GENOMIC DNA]</scope>
    <source>
        <strain evidence="11 12">NCTC12020</strain>
    </source>
</reference>
<dbReference type="InterPro" id="IPR050646">
    <property type="entry name" value="Cas1"/>
</dbReference>